<proteinExistence type="inferred from homology"/>
<comment type="similarity">
    <text evidence="8">Belongs to the peroxiredoxin family. BCP/PrxQ subfamily.</text>
</comment>
<comment type="catalytic activity">
    <reaction evidence="9">
        <text>a hydroperoxide + [thioredoxin]-dithiol = an alcohol + [thioredoxin]-disulfide + H2O</text>
        <dbReference type="Rhea" id="RHEA:62620"/>
        <dbReference type="Rhea" id="RHEA-COMP:10698"/>
        <dbReference type="Rhea" id="RHEA-COMP:10700"/>
        <dbReference type="ChEBI" id="CHEBI:15377"/>
        <dbReference type="ChEBI" id="CHEBI:29950"/>
        <dbReference type="ChEBI" id="CHEBI:30879"/>
        <dbReference type="ChEBI" id="CHEBI:35924"/>
        <dbReference type="ChEBI" id="CHEBI:50058"/>
        <dbReference type="EC" id="1.11.1.24"/>
    </reaction>
</comment>
<dbReference type="InterPro" id="IPR000866">
    <property type="entry name" value="AhpC/TSA"/>
</dbReference>
<feature type="compositionally biased region" description="Low complexity" evidence="10">
    <location>
        <begin position="36"/>
        <end position="48"/>
    </location>
</feature>
<evidence type="ECO:0000256" key="1">
    <source>
        <dbReference type="ARBA" id="ARBA00013017"/>
    </source>
</evidence>
<dbReference type="GO" id="GO:0034599">
    <property type="term" value="P:cellular response to oxidative stress"/>
    <property type="evidence" value="ECO:0007669"/>
    <property type="project" value="TreeGrafter"/>
</dbReference>
<dbReference type="RefSeq" id="XP_018184730.1">
    <property type="nucleotide sequence ID" value="XM_018333523.1"/>
</dbReference>
<feature type="domain" description="Thioredoxin" evidence="11">
    <location>
        <begin position="90"/>
        <end position="261"/>
    </location>
</feature>
<evidence type="ECO:0000256" key="3">
    <source>
        <dbReference type="ARBA" id="ARBA00022862"/>
    </source>
</evidence>
<dbReference type="GO" id="GO:0045454">
    <property type="term" value="P:cell redox homeostasis"/>
    <property type="evidence" value="ECO:0007669"/>
    <property type="project" value="TreeGrafter"/>
</dbReference>
<keyword evidence="6" id="KW-0676">Redox-active center</keyword>
<dbReference type="OrthoDB" id="338622at2759"/>
<dbReference type="InterPro" id="IPR013766">
    <property type="entry name" value="Thioredoxin_domain"/>
</dbReference>
<evidence type="ECO:0000313" key="13">
    <source>
        <dbReference type="Proteomes" id="UP000076632"/>
    </source>
</evidence>
<dbReference type="OMA" id="GVWCPYC"/>
<evidence type="ECO:0000256" key="2">
    <source>
        <dbReference type="ARBA" id="ARBA00022559"/>
    </source>
</evidence>
<evidence type="ECO:0000256" key="10">
    <source>
        <dbReference type="SAM" id="MobiDB-lite"/>
    </source>
</evidence>
<dbReference type="PANTHER" id="PTHR42801">
    <property type="entry name" value="THIOREDOXIN-DEPENDENT PEROXIDE REDUCTASE"/>
    <property type="match status" value="1"/>
</dbReference>
<dbReference type="GO" id="GO:0005737">
    <property type="term" value="C:cytoplasm"/>
    <property type="evidence" value="ECO:0007669"/>
    <property type="project" value="TreeGrafter"/>
</dbReference>
<dbReference type="STRING" id="1328760.A0A164ZJG5"/>
<dbReference type="Pfam" id="PF00578">
    <property type="entry name" value="AhpC-TSA"/>
    <property type="match status" value="1"/>
</dbReference>
<organism evidence="12 13">
    <name type="scientific">Xylona heveae (strain CBS 132557 / TC161)</name>
    <dbReference type="NCBI Taxonomy" id="1328760"/>
    <lineage>
        <taxon>Eukaryota</taxon>
        <taxon>Fungi</taxon>
        <taxon>Dikarya</taxon>
        <taxon>Ascomycota</taxon>
        <taxon>Pezizomycotina</taxon>
        <taxon>Xylonomycetes</taxon>
        <taxon>Xylonales</taxon>
        <taxon>Xylonaceae</taxon>
        <taxon>Xylona</taxon>
    </lineage>
</organism>
<dbReference type="SUPFAM" id="SSF52833">
    <property type="entry name" value="Thioredoxin-like"/>
    <property type="match status" value="1"/>
</dbReference>
<evidence type="ECO:0000256" key="9">
    <source>
        <dbReference type="ARBA" id="ARBA00049091"/>
    </source>
</evidence>
<evidence type="ECO:0000256" key="4">
    <source>
        <dbReference type="ARBA" id="ARBA00023002"/>
    </source>
</evidence>
<dbReference type="InterPro" id="IPR050924">
    <property type="entry name" value="Peroxiredoxin_BCP/PrxQ"/>
</dbReference>
<reference evidence="12 13" key="1">
    <citation type="journal article" date="2016" name="Fungal Biol.">
        <title>The genome of Xylona heveae provides a window into fungal endophytism.</title>
        <authorList>
            <person name="Gazis R."/>
            <person name="Kuo A."/>
            <person name="Riley R."/>
            <person name="LaButti K."/>
            <person name="Lipzen A."/>
            <person name="Lin J."/>
            <person name="Amirebrahimi M."/>
            <person name="Hesse C.N."/>
            <person name="Spatafora J.W."/>
            <person name="Henrissat B."/>
            <person name="Hainaut M."/>
            <person name="Grigoriev I.V."/>
            <person name="Hibbett D.S."/>
        </authorList>
    </citation>
    <scope>NUCLEOTIDE SEQUENCE [LARGE SCALE GENOMIC DNA]</scope>
    <source>
        <strain evidence="12 13">TC161</strain>
    </source>
</reference>
<feature type="region of interest" description="Disordered" evidence="10">
    <location>
        <begin position="18"/>
        <end position="48"/>
    </location>
</feature>
<keyword evidence="2" id="KW-0575">Peroxidase</keyword>
<keyword evidence="13" id="KW-1185">Reference proteome</keyword>
<evidence type="ECO:0000256" key="5">
    <source>
        <dbReference type="ARBA" id="ARBA00023157"/>
    </source>
</evidence>
<evidence type="ECO:0000259" key="11">
    <source>
        <dbReference type="PROSITE" id="PS51352"/>
    </source>
</evidence>
<sequence>MKNIVAPLRRLNSKLNSKFSRLSSPKDSEKPAQPQTTTTTTTNNNNNNMSIQTELNAVSEQFSQAPAEIRDPIGAAAGDFAASFNRGSAVQPGQKLPAFTLPNALGKDVSSTELLSKGPILITFYRGGWCPYCNVVLHHLQANLKEFEAKNVTLVAISPETPDTSLTTAEKAGLAFPVLSDKGNKFADQLGLVFKQPESVRPAFEKMGLDFAQRKGENTLDIPVPATLLVDQTGTVRNTFVEPDFTTRLDPKDALKWVNAL</sequence>
<dbReference type="PROSITE" id="PS51352">
    <property type="entry name" value="THIOREDOXIN_2"/>
    <property type="match status" value="1"/>
</dbReference>
<dbReference type="InterPro" id="IPR036249">
    <property type="entry name" value="Thioredoxin-like_sf"/>
</dbReference>
<evidence type="ECO:0000313" key="12">
    <source>
        <dbReference type="EMBL" id="KZF19175.1"/>
    </source>
</evidence>
<evidence type="ECO:0000256" key="6">
    <source>
        <dbReference type="ARBA" id="ARBA00023284"/>
    </source>
</evidence>
<dbReference type="GeneID" id="28898660"/>
<dbReference type="InParanoid" id="A0A164ZJG5"/>
<keyword evidence="3" id="KW-0049">Antioxidant</keyword>
<dbReference type="Gene3D" id="3.40.30.10">
    <property type="entry name" value="Glutaredoxin"/>
    <property type="match status" value="1"/>
</dbReference>
<dbReference type="EMBL" id="KV407467">
    <property type="protein sequence ID" value="KZF19175.1"/>
    <property type="molecule type" value="Genomic_DNA"/>
</dbReference>
<dbReference type="PANTHER" id="PTHR42801:SF7">
    <property type="entry name" value="SLL1159 PROTEIN"/>
    <property type="match status" value="1"/>
</dbReference>
<evidence type="ECO:0000256" key="8">
    <source>
        <dbReference type="ARBA" id="ARBA00038489"/>
    </source>
</evidence>
<accession>A0A164ZJG5</accession>
<dbReference type="CDD" id="cd02970">
    <property type="entry name" value="PRX_like2"/>
    <property type="match status" value="1"/>
</dbReference>
<gene>
    <name evidence="12" type="ORF">L228DRAFT_251278</name>
</gene>
<evidence type="ECO:0000256" key="7">
    <source>
        <dbReference type="ARBA" id="ARBA00032824"/>
    </source>
</evidence>
<dbReference type="AlphaFoldDB" id="A0A164ZJG5"/>
<dbReference type="GO" id="GO:0008379">
    <property type="term" value="F:thioredoxin peroxidase activity"/>
    <property type="evidence" value="ECO:0007669"/>
    <property type="project" value="TreeGrafter"/>
</dbReference>
<keyword evidence="4" id="KW-0560">Oxidoreductase</keyword>
<protein>
    <recommendedName>
        <fullName evidence="1">thioredoxin-dependent peroxiredoxin</fullName>
        <ecNumber evidence="1">1.11.1.24</ecNumber>
    </recommendedName>
    <alternativeName>
        <fullName evidence="7">Thioredoxin peroxidase</fullName>
    </alternativeName>
</protein>
<dbReference type="EC" id="1.11.1.24" evidence="1"/>
<dbReference type="Proteomes" id="UP000076632">
    <property type="component" value="Unassembled WGS sequence"/>
</dbReference>
<keyword evidence="5" id="KW-1015">Disulfide bond</keyword>
<name>A0A164ZJG5_XYLHT</name>